<keyword evidence="1" id="KW-0812">Transmembrane</keyword>
<accession>A0A6H0X5T7</accession>
<keyword evidence="1" id="KW-1133">Transmembrane helix</keyword>
<name>A0A6H0X5T7_9CAUD</name>
<proteinExistence type="predicted"/>
<gene>
    <name evidence="2" type="ORF">PPDBI_00068</name>
</gene>
<evidence type="ECO:0000256" key="1">
    <source>
        <dbReference type="SAM" id="Phobius"/>
    </source>
</evidence>
<feature type="transmembrane region" description="Helical" evidence="1">
    <location>
        <begin position="25"/>
        <end position="41"/>
    </location>
</feature>
<reference evidence="2" key="1">
    <citation type="submission" date="2020-03" db="EMBL/GenBank/DDBJ databases">
        <authorList>
            <person name="Shneider M.M."/>
            <person name="Evseev P.V."/>
            <person name="Korzhenkov A.A."/>
            <person name="Toschakov S.V."/>
            <person name="Vo T."/>
            <person name="Ignatov A.N."/>
            <person name="Miroshnikov K.A."/>
        </authorList>
    </citation>
    <scope>NUCLEOTIDE SEQUENCE [LARGE SCALE GENOMIC DNA]</scope>
</reference>
<protein>
    <submittedName>
        <fullName evidence="2">Uncharacterized protein</fullName>
    </submittedName>
</protein>
<dbReference type="EMBL" id="MT210154">
    <property type="protein sequence ID" value="QIW89427.1"/>
    <property type="molecule type" value="Genomic_DNA"/>
</dbReference>
<keyword evidence="1" id="KW-0472">Membrane</keyword>
<sequence length="70" mass="8216">MIDVLLSLVGLVVEASQWLWRTIHGWIGFGFLLVFIECWSLRSQLERLEEKYSRVCDAIDDIRSGPRYDD</sequence>
<evidence type="ECO:0000313" key="2">
    <source>
        <dbReference type="EMBL" id="QIW89427.1"/>
    </source>
</evidence>
<organism evidence="2">
    <name type="scientific">Xanthomonas phage PPDBI</name>
    <dbReference type="NCBI Taxonomy" id="2723911"/>
    <lineage>
        <taxon>Viruses</taxon>
        <taxon>Duplodnaviria</taxon>
        <taxon>Heunggongvirae</taxon>
        <taxon>Uroviricota</taxon>
        <taxon>Caudoviricetes</taxon>
    </lineage>
</organism>